<dbReference type="InterPro" id="IPR029057">
    <property type="entry name" value="PRTase-like"/>
</dbReference>
<accession>A0A845EQL1</accession>
<dbReference type="AlphaFoldDB" id="A0A845EQL1"/>
<dbReference type="PANTHER" id="PTHR47505">
    <property type="entry name" value="DNA UTILIZATION PROTEIN YHGH"/>
    <property type="match status" value="1"/>
</dbReference>
<dbReference type="RefSeq" id="WP_160917868.1">
    <property type="nucleotide sequence ID" value="NZ_WMEY01000001.1"/>
</dbReference>
<dbReference type="InterPro" id="IPR051910">
    <property type="entry name" value="ComF/GntX_DNA_util-trans"/>
</dbReference>
<name>A0A845EQL1_9BACL</name>
<dbReference type="PANTHER" id="PTHR47505:SF1">
    <property type="entry name" value="DNA UTILIZATION PROTEIN YHGH"/>
    <property type="match status" value="1"/>
</dbReference>
<dbReference type="SUPFAM" id="SSF53271">
    <property type="entry name" value="PRTase-like"/>
    <property type="match status" value="1"/>
</dbReference>
<evidence type="ECO:0000313" key="3">
    <source>
        <dbReference type="Proteomes" id="UP000447833"/>
    </source>
</evidence>
<gene>
    <name evidence="2" type="ORF">GLW07_01190</name>
</gene>
<evidence type="ECO:0000313" key="2">
    <source>
        <dbReference type="EMBL" id="MYL61959.1"/>
    </source>
</evidence>
<organism evidence="2 3">
    <name type="scientific">Guptibacillus hwajinpoensis</name>
    <dbReference type="NCBI Taxonomy" id="208199"/>
    <lineage>
        <taxon>Bacteria</taxon>
        <taxon>Bacillati</taxon>
        <taxon>Bacillota</taxon>
        <taxon>Bacilli</taxon>
        <taxon>Bacillales</taxon>
        <taxon>Guptibacillaceae</taxon>
        <taxon>Guptibacillus</taxon>
    </lineage>
</organism>
<sequence>MATLDRCPWCGENISNQLSWQLLFGMKNNLPCCETCRNQLLPIVGPLCLKCGRSLQRIDCRFVQGKQCSDCVRWGERGWGEVLTHNKSFYEYNDFLKKILALYKFRGDVEVGRVFSGLLLRELKRSYSFIDQVIPMPASQERMYERGFNQCEVWVEGTEFVQDSPLMRTKNEEKQSKRTREKRINREEEMFQIVEGANVVGKKLLLLDDIYTTGTTIHYAAFTLKNAGASNVYSLTLSRG</sequence>
<dbReference type="Gene3D" id="3.40.50.2020">
    <property type="match status" value="1"/>
</dbReference>
<comment type="similarity">
    <text evidence="1">Belongs to the ComF/GntX family.</text>
</comment>
<dbReference type="InterPro" id="IPR000836">
    <property type="entry name" value="PRTase_dom"/>
</dbReference>
<evidence type="ECO:0000256" key="1">
    <source>
        <dbReference type="ARBA" id="ARBA00008007"/>
    </source>
</evidence>
<dbReference type="CDD" id="cd06223">
    <property type="entry name" value="PRTases_typeI"/>
    <property type="match status" value="1"/>
</dbReference>
<dbReference type="EMBL" id="WMEY01000001">
    <property type="protein sequence ID" value="MYL61959.1"/>
    <property type="molecule type" value="Genomic_DNA"/>
</dbReference>
<proteinExistence type="inferred from homology"/>
<protein>
    <submittedName>
        <fullName evidence="2">ComF family protein</fullName>
    </submittedName>
</protein>
<comment type="caution">
    <text evidence="2">The sequence shown here is derived from an EMBL/GenBank/DDBJ whole genome shotgun (WGS) entry which is preliminary data.</text>
</comment>
<reference evidence="2 3" key="1">
    <citation type="submission" date="2019-11" db="EMBL/GenBank/DDBJ databases">
        <title>Genome sequences of 17 halophilic strains isolated from different environments.</title>
        <authorList>
            <person name="Furrow R.E."/>
        </authorList>
    </citation>
    <scope>NUCLEOTIDE SEQUENCE [LARGE SCALE GENOMIC DNA]</scope>
    <source>
        <strain evidence="2 3">22506_14_FS</strain>
    </source>
</reference>
<dbReference type="Proteomes" id="UP000447833">
    <property type="component" value="Unassembled WGS sequence"/>
</dbReference>